<dbReference type="CDD" id="cd06142">
    <property type="entry name" value="RNaseD_exo"/>
    <property type="match status" value="1"/>
</dbReference>
<dbReference type="PROSITE" id="PS50967">
    <property type="entry name" value="HRDC"/>
    <property type="match status" value="1"/>
</dbReference>
<comment type="cofactor">
    <cofactor evidence="7">
        <name>a divalent metal cation</name>
        <dbReference type="ChEBI" id="CHEBI:60240"/>
    </cofactor>
</comment>
<keyword evidence="4 7" id="KW-0378">Hydrolase</keyword>
<dbReference type="SUPFAM" id="SSF53098">
    <property type="entry name" value="Ribonuclease H-like"/>
    <property type="match status" value="1"/>
</dbReference>
<dbReference type="EMBL" id="JACCKB010000008">
    <property type="protein sequence ID" value="NYZ65887.1"/>
    <property type="molecule type" value="Genomic_DNA"/>
</dbReference>
<dbReference type="PANTHER" id="PTHR47649">
    <property type="entry name" value="RIBONUCLEASE D"/>
    <property type="match status" value="1"/>
</dbReference>
<feature type="domain" description="HRDC" evidence="8">
    <location>
        <begin position="218"/>
        <end position="298"/>
    </location>
</feature>
<keyword evidence="3 7" id="KW-0540">Nuclease</keyword>
<dbReference type="GO" id="GO:0042780">
    <property type="term" value="P:tRNA 3'-end processing"/>
    <property type="evidence" value="ECO:0007669"/>
    <property type="project" value="UniProtKB-UniRule"/>
</dbReference>
<dbReference type="InterPro" id="IPR038068">
    <property type="entry name" value="YcgL-like_sf"/>
</dbReference>
<gene>
    <name evidence="7 10" type="primary">rnd</name>
    <name evidence="10" type="ORF">H0A36_07655</name>
</gene>
<evidence type="ECO:0000259" key="9">
    <source>
        <dbReference type="PROSITE" id="PS51648"/>
    </source>
</evidence>
<dbReference type="GO" id="GO:0000166">
    <property type="term" value="F:nucleotide binding"/>
    <property type="evidence" value="ECO:0007669"/>
    <property type="project" value="InterPro"/>
</dbReference>
<dbReference type="SMART" id="SM00474">
    <property type="entry name" value="35EXOc"/>
    <property type="match status" value="1"/>
</dbReference>
<organism evidence="10 11">
    <name type="scientific">Spartinivicinus marinus</name>
    <dbReference type="NCBI Taxonomy" id="2994442"/>
    <lineage>
        <taxon>Bacteria</taxon>
        <taxon>Pseudomonadati</taxon>
        <taxon>Pseudomonadota</taxon>
        <taxon>Gammaproteobacteria</taxon>
        <taxon>Oceanospirillales</taxon>
        <taxon>Zooshikellaceae</taxon>
        <taxon>Spartinivicinus</taxon>
    </lineage>
</organism>
<evidence type="ECO:0000256" key="4">
    <source>
        <dbReference type="ARBA" id="ARBA00022801"/>
    </source>
</evidence>
<dbReference type="InterPro" id="IPR044876">
    <property type="entry name" value="HRDC_dom_sf"/>
</dbReference>
<dbReference type="InterPro" id="IPR012337">
    <property type="entry name" value="RNaseH-like_sf"/>
</dbReference>
<keyword evidence="11" id="KW-1185">Reference proteome</keyword>
<evidence type="ECO:0000313" key="10">
    <source>
        <dbReference type="EMBL" id="NYZ65887.1"/>
    </source>
</evidence>
<dbReference type="HAMAP" id="MF_01899">
    <property type="entry name" value="RNase_D"/>
    <property type="match status" value="1"/>
</dbReference>
<keyword evidence="2 7" id="KW-0819">tRNA processing</keyword>
<dbReference type="GO" id="GO:0005737">
    <property type="term" value="C:cytoplasm"/>
    <property type="evidence" value="ECO:0007669"/>
    <property type="project" value="UniProtKB-SubCell"/>
</dbReference>
<dbReference type="NCBIfam" id="TIGR01388">
    <property type="entry name" value="rnd"/>
    <property type="match status" value="1"/>
</dbReference>
<sequence length="487" mass="55849">MTDRFHSTISPLWITTNEALAQHAFAWLEQSHLALDTEFFRCQTFYAKPGLIQLATAEQVFFIDPLQVTDFEPLAKVLAASHVIKVLHACSEDLEIFQQLTGTLPVPLFDTQLAAAFSGLGPSVGYQRLVTELLGIQLAKDETRSDWLQRPLSDAQITYAALDVHYLWQLYQPLVSQLNKLQRLDWLQQECQQLIEQAANPQPPEQAYQQVKLAWKLRRSELAILRKLAAWREKEVRKRDIPRHRFLTDDQLWWLARIKPRKLVQLDKVRGIRKDQVAREGRTICGIIAKSSAEPADRWPKRLPKPLPKSSKSLITQVKKLAATVATTLSLPPELVIRKKQLDALIRSGLSDGYFNWPENLQPWRRELLGESLLVELRQLAKQQQCITVMNKQIVSIYKSPNKDEMYLYVAKQAKLSEVPEALLQLFGKPEHVLDLLLTPEKSLSRADVTQVMKAIDEKGFYLQMPPAKEDYLIELPEEFLSKGDPV</sequence>
<dbReference type="InterPro" id="IPR002121">
    <property type="entry name" value="HRDC_dom"/>
</dbReference>
<dbReference type="AlphaFoldDB" id="A0A853I8K3"/>
<dbReference type="HAMAP" id="MF_01866">
    <property type="entry name" value="UPF0745"/>
    <property type="match status" value="1"/>
</dbReference>
<dbReference type="GO" id="GO:0033890">
    <property type="term" value="F:ribonuclease D activity"/>
    <property type="evidence" value="ECO:0007669"/>
    <property type="project" value="UniProtKB-UniRule"/>
</dbReference>
<dbReference type="GO" id="GO:0008408">
    <property type="term" value="F:3'-5' exonuclease activity"/>
    <property type="evidence" value="ECO:0007669"/>
    <property type="project" value="InterPro"/>
</dbReference>
<dbReference type="Proteomes" id="UP000569732">
    <property type="component" value="Unassembled WGS sequence"/>
</dbReference>
<comment type="catalytic activity">
    <reaction evidence="7">
        <text>Exonucleolytic cleavage that removes extra residues from the 3'-terminus of tRNA to produce 5'-mononucleotides.</text>
        <dbReference type="EC" id="3.1.13.5"/>
    </reaction>
</comment>
<dbReference type="Gene3D" id="1.10.150.80">
    <property type="entry name" value="HRDC domain"/>
    <property type="match status" value="2"/>
</dbReference>
<proteinExistence type="inferred from homology"/>
<dbReference type="InterPro" id="IPR006292">
    <property type="entry name" value="RNase_D"/>
</dbReference>
<name>A0A853I8K3_9GAMM</name>
<dbReference type="Pfam" id="PF00570">
    <property type="entry name" value="HRDC"/>
    <property type="match status" value="1"/>
</dbReference>
<dbReference type="SMART" id="SM00341">
    <property type="entry name" value="HRDC"/>
    <property type="match status" value="1"/>
</dbReference>
<dbReference type="SUPFAM" id="SSF47819">
    <property type="entry name" value="HRDC-like"/>
    <property type="match status" value="2"/>
</dbReference>
<evidence type="ECO:0000313" key="11">
    <source>
        <dbReference type="Proteomes" id="UP000569732"/>
    </source>
</evidence>
<evidence type="ECO:0000256" key="6">
    <source>
        <dbReference type="HAMAP-Rule" id="MF_01866"/>
    </source>
</evidence>
<dbReference type="InterPro" id="IPR010997">
    <property type="entry name" value="HRDC-like_sf"/>
</dbReference>
<keyword evidence="5 7" id="KW-0269">Exonuclease</keyword>
<comment type="caution">
    <text evidence="10">The sequence shown here is derived from an EMBL/GenBank/DDBJ whole genome shotgun (WGS) entry which is preliminary data.</text>
</comment>
<protein>
    <recommendedName>
        <fullName evidence="6 7">Multifunctional fusion protein</fullName>
    </recommendedName>
    <domain>
        <recommendedName>
            <fullName evidence="7">Ribonuclease D</fullName>
            <shortName evidence="7">RNase D</shortName>
            <ecNumber evidence="7">3.1.13.5</ecNumber>
        </recommendedName>
    </domain>
    <domain>
        <recommendedName>
            <fullName evidence="6">YcgL domain-containing protein H0A36_07655</fullName>
        </recommendedName>
    </domain>
</protein>
<evidence type="ECO:0000256" key="7">
    <source>
        <dbReference type="HAMAP-Rule" id="MF_01899"/>
    </source>
</evidence>
<evidence type="ECO:0000256" key="3">
    <source>
        <dbReference type="ARBA" id="ARBA00022722"/>
    </source>
</evidence>
<dbReference type="Pfam" id="PF05166">
    <property type="entry name" value="YcgL"/>
    <property type="match status" value="1"/>
</dbReference>
<evidence type="ECO:0000259" key="8">
    <source>
        <dbReference type="PROSITE" id="PS50967"/>
    </source>
</evidence>
<keyword evidence="1 7" id="KW-0963">Cytoplasm</keyword>
<comment type="similarity">
    <text evidence="7">Belongs to the RNase D family.</text>
</comment>
<dbReference type="InterPro" id="IPR027354">
    <property type="entry name" value="YcgL_dom"/>
</dbReference>
<comment type="subcellular location">
    <subcellularLocation>
        <location evidence="7">Cytoplasm</location>
    </subcellularLocation>
</comment>
<dbReference type="InterPro" id="IPR051086">
    <property type="entry name" value="RNase_D-like"/>
</dbReference>
<comment type="function">
    <text evidence="7">Exonuclease involved in the 3' processing of various precursor tRNAs. Initiates hydrolysis at the 3'-terminus of an RNA molecule and releases 5'-mononucleotides.</text>
</comment>
<accession>A0A853I8K3</accession>
<dbReference type="Gene3D" id="3.10.510.20">
    <property type="entry name" value="YcgL domain"/>
    <property type="match status" value="1"/>
</dbReference>
<dbReference type="GO" id="GO:0003676">
    <property type="term" value="F:nucleic acid binding"/>
    <property type="evidence" value="ECO:0007669"/>
    <property type="project" value="InterPro"/>
</dbReference>
<evidence type="ECO:0000256" key="5">
    <source>
        <dbReference type="ARBA" id="ARBA00022839"/>
    </source>
</evidence>
<dbReference type="Gene3D" id="3.30.420.10">
    <property type="entry name" value="Ribonuclease H-like superfamily/Ribonuclease H"/>
    <property type="match status" value="1"/>
</dbReference>
<dbReference type="Pfam" id="PF01612">
    <property type="entry name" value="DNA_pol_A_exo1"/>
    <property type="match status" value="1"/>
</dbReference>
<dbReference type="PANTHER" id="PTHR47649:SF1">
    <property type="entry name" value="RIBONUCLEASE D"/>
    <property type="match status" value="1"/>
</dbReference>
<dbReference type="InterPro" id="IPR036397">
    <property type="entry name" value="RNaseH_sf"/>
</dbReference>
<dbReference type="SUPFAM" id="SSF160191">
    <property type="entry name" value="YcgL-like"/>
    <property type="match status" value="1"/>
</dbReference>
<evidence type="ECO:0000256" key="2">
    <source>
        <dbReference type="ARBA" id="ARBA00022694"/>
    </source>
</evidence>
<dbReference type="InterPro" id="IPR002562">
    <property type="entry name" value="3'-5'_exonuclease_dom"/>
</dbReference>
<feature type="domain" description="YcgL" evidence="9">
    <location>
        <begin position="393"/>
        <end position="477"/>
    </location>
</feature>
<evidence type="ECO:0000256" key="1">
    <source>
        <dbReference type="ARBA" id="ARBA00022490"/>
    </source>
</evidence>
<dbReference type="RefSeq" id="WP_180567914.1">
    <property type="nucleotide sequence ID" value="NZ_JACCKB010000008.1"/>
</dbReference>
<dbReference type="PROSITE" id="PS51648">
    <property type="entry name" value="YCGL"/>
    <property type="match status" value="1"/>
</dbReference>
<reference evidence="10 11" key="1">
    <citation type="submission" date="2020-07" db="EMBL/GenBank/DDBJ databases">
        <title>Endozoicomonas sp. nov., isolated from sediment.</title>
        <authorList>
            <person name="Gu T."/>
        </authorList>
    </citation>
    <scope>NUCLEOTIDE SEQUENCE [LARGE SCALE GENOMIC DNA]</scope>
    <source>
        <strain evidence="10 11">SM1973</strain>
    </source>
</reference>
<dbReference type="EC" id="3.1.13.5" evidence="7"/>